<feature type="domain" description="DUF6881" evidence="1">
    <location>
        <begin position="15"/>
        <end position="101"/>
    </location>
</feature>
<dbReference type="Proteomes" id="UP000648257">
    <property type="component" value="Unassembled WGS sequence"/>
</dbReference>
<proteinExistence type="predicted"/>
<dbReference type="EMBL" id="JACOFW010000006">
    <property type="protein sequence ID" value="MBC3807190.1"/>
    <property type="molecule type" value="Genomic_DNA"/>
</dbReference>
<evidence type="ECO:0000313" key="2">
    <source>
        <dbReference type="EMBL" id="MBC3807190.1"/>
    </source>
</evidence>
<sequence length="106" mass="12873">MKSKFVDQKLVRNMRYFQVDWLQENDEYPITIFAEIDDEGWEIRKIEVFRDRHKGFAENFEDEGETMLGEKPWPEIEVIVSDDQFKARELSSAEFESEWLKRFENS</sequence>
<comment type="caution">
    <text evidence="2">The sequence shown here is derived from an EMBL/GenBank/DDBJ whole genome shotgun (WGS) entry which is preliminary data.</text>
</comment>
<dbReference type="InterPro" id="IPR049248">
    <property type="entry name" value="DUF6881"/>
</dbReference>
<evidence type="ECO:0000313" key="3">
    <source>
        <dbReference type="Proteomes" id="UP000648257"/>
    </source>
</evidence>
<accession>A0ABR6X3P8</accession>
<name>A0ABR6X3P8_9BURK</name>
<gene>
    <name evidence="2" type="ORF">H8K52_07505</name>
</gene>
<reference evidence="2 3" key="1">
    <citation type="submission" date="2020-08" db="EMBL/GenBank/DDBJ databases">
        <title>Novel species isolated from subtropical streams in China.</title>
        <authorList>
            <person name="Lu H."/>
        </authorList>
    </citation>
    <scope>NUCLEOTIDE SEQUENCE [LARGE SCALE GENOMIC DNA]</scope>
    <source>
        <strain evidence="2 3">KACC 16656</strain>
    </source>
</reference>
<dbReference type="Pfam" id="PF21812">
    <property type="entry name" value="DUF6881"/>
    <property type="match status" value="1"/>
</dbReference>
<keyword evidence="3" id="KW-1185">Reference proteome</keyword>
<organism evidence="2 3">
    <name type="scientific">Undibacterium seohonense</name>
    <dbReference type="NCBI Taxonomy" id="1344950"/>
    <lineage>
        <taxon>Bacteria</taxon>
        <taxon>Pseudomonadati</taxon>
        <taxon>Pseudomonadota</taxon>
        <taxon>Betaproteobacteria</taxon>
        <taxon>Burkholderiales</taxon>
        <taxon>Oxalobacteraceae</taxon>
        <taxon>Undibacterium</taxon>
    </lineage>
</organism>
<evidence type="ECO:0000259" key="1">
    <source>
        <dbReference type="Pfam" id="PF21812"/>
    </source>
</evidence>
<dbReference type="RefSeq" id="WP_186922279.1">
    <property type="nucleotide sequence ID" value="NZ_JACOFW010000006.1"/>
</dbReference>
<protein>
    <recommendedName>
        <fullName evidence="1">DUF6881 domain-containing protein</fullName>
    </recommendedName>
</protein>